<dbReference type="Proteomes" id="UP000290289">
    <property type="component" value="Chromosome 10"/>
</dbReference>
<gene>
    <name evidence="2" type="ORF">DVH24_034516</name>
</gene>
<feature type="region of interest" description="Disordered" evidence="1">
    <location>
        <begin position="1"/>
        <end position="32"/>
    </location>
</feature>
<protein>
    <submittedName>
        <fullName evidence="2">Uncharacterized protein</fullName>
    </submittedName>
</protein>
<dbReference type="AlphaFoldDB" id="A0A498IWQ1"/>
<sequence>MDFLPFNKQGYVENPSSGEGSIPRAMRRNKARRNTLNYTPMSKAYFDRKKEKEIMTRRLLFTFDYTPTTVDDEDNDDFRY</sequence>
<proteinExistence type="predicted"/>
<dbReference type="EMBL" id="RDQH01000336">
    <property type="protein sequence ID" value="RXH87616.1"/>
    <property type="molecule type" value="Genomic_DNA"/>
</dbReference>
<reference evidence="2 3" key="1">
    <citation type="submission" date="2018-10" db="EMBL/GenBank/DDBJ databases">
        <title>A high-quality apple genome assembly.</title>
        <authorList>
            <person name="Hu J."/>
        </authorList>
    </citation>
    <scope>NUCLEOTIDE SEQUENCE [LARGE SCALE GENOMIC DNA]</scope>
    <source>
        <strain evidence="3">cv. HFTH1</strain>
        <tissue evidence="2">Young leaf</tissue>
    </source>
</reference>
<comment type="caution">
    <text evidence="2">The sequence shown here is derived from an EMBL/GenBank/DDBJ whole genome shotgun (WGS) entry which is preliminary data.</text>
</comment>
<name>A0A498IWQ1_MALDO</name>
<evidence type="ECO:0000313" key="2">
    <source>
        <dbReference type="EMBL" id="RXH87616.1"/>
    </source>
</evidence>
<evidence type="ECO:0000313" key="3">
    <source>
        <dbReference type="Proteomes" id="UP000290289"/>
    </source>
</evidence>
<keyword evidence="3" id="KW-1185">Reference proteome</keyword>
<evidence type="ECO:0000256" key="1">
    <source>
        <dbReference type="SAM" id="MobiDB-lite"/>
    </source>
</evidence>
<organism evidence="2 3">
    <name type="scientific">Malus domestica</name>
    <name type="common">Apple</name>
    <name type="synonym">Pyrus malus</name>
    <dbReference type="NCBI Taxonomy" id="3750"/>
    <lineage>
        <taxon>Eukaryota</taxon>
        <taxon>Viridiplantae</taxon>
        <taxon>Streptophyta</taxon>
        <taxon>Embryophyta</taxon>
        <taxon>Tracheophyta</taxon>
        <taxon>Spermatophyta</taxon>
        <taxon>Magnoliopsida</taxon>
        <taxon>eudicotyledons</taxon>
        <taxon>Gunneridae</taxon>
        <taxon>Pentapetalae</taxon>
        <taxon>rosids</taxon>
        <taxon>fabids</taxon>
        <taxon>Rosales</taxon>
        <taxon>Rosaceae</taxon>
        <taxon>Amygdaloideae</taxon>
        <taxon>Maleae</taxon>
        <taxon>Malus</taxon>
    </lineage>
</organism>
<accession>A0A498IWQ1</accession>